<evidence type="ECO:0000256" key="3">
    <source>
        <dbReference type="ARBA" id="ARBA00022722"/>
    </source>
</evidence>
<comment type="catalytic activity">
    <reaction evidence="7">
        <text>Endonucleolytic cleavage of RNA, removing 5'-extranucleotides from tRNA precursor.</text>
        <dbReference type="EC" id="3.1.26.5"/>
    </reaction>
</comment>
<evidence type="ECO:0000313" key="10">
    <source>
        <dbReference type="Proteomes" id="UP001501138"/>
    </source>
</evidence>
<keyword evidence="2 7" id="KW-0819">tRNA processing</keyword>
<evidence type="ECO:0000256" key="2">
    <source>
        <dbReference type="ARBA" id="ARBA00022694"/>
    </source>
</evidence>
<protein>
    <recommendedName>
        <fullName evidence="7 8">Ribonuclease P protein component</fullName>
        <shortName evidence="7">RNase P protein</shortName>
        <shortName evidence="7">RNaseP protein</shortName>
        <ecNumber evidence="7 8">3.1.26.5</ecNumber>
    </recommendedName>
    <alternativeName>
        <fullName evidence="7">Protein C5</fullName>
    </alternativeName>
</protein>
<dbReference type="Gene3D" id="3.30.230.10">
    <property type="match status" value="1"/>
</dbReference>
<dbReference type="EC" id="3.1.26.5" evidence="7 8"/>
<organism evidence="9 10">
    <name type="scientific">Isoptericola hypogeus</name>
    <dbReference type="NCBI Taxonomy" id="300179"/>
    <lineage>
        <taxon>Bacteria</taxon>
        <taxon>Bacillati</taxon>
        <taxon>Actinomycetota</taxon>
        <taxon>Actinomycetes</taxon>
        <taxon>Micrococcales</taxon>
        <taxon>Promicromonosporaceae</taxon>
        <taxon>Isoptericola</taxon>
    </lineage>
</organism>
<comment type="subunit">
    <text evidence="7">Consists of a catalytic RNA component (M1 or rnpB) and a protein subunit.</text>
</comment>
<keyword evidence="3 7" id="KW-0540">Nuclease</keyword>
<dbReference type="InterPro" id="IPR014721">
    <property type="entry name" value="Ribsml_uS5_D2-typ_fold_subgr"/>
</dbReference>
<keyword evidence="6 7" id="KW-0694">RNA-binding</keyword>
<sequence length="122" mass="13208">MLPAAHRLRRSVDFERAVRRGARAGRSTVVVHLVLDPEGDGPPQVGLVVSKAVGNAVHRNQVKRRLRHAARRHLASLPHGARVVVRALPPAAGCSFADLDRDLDRCLARAVERVDPSVGAAR</sequence>
<evidence type="ECO:0000256" key="6">
    <source>
        <dbReference type="ARBA" id="ARBA00022884"/>
    </source>
</evidence>
<dbReference type="PROSITE" id="PS00648">
    <property type="entry name" value="RIBONUCLEASE_P"/>
    <property type="match status" value="1"/>
</dbReference>
<dbReference type="PANTHER" id="PTHR33992">
    <property type="entry name" value="RIBONUCLEASE P PROTEIN COMPONENT"/>
    <property type="match status" value="1"/>
</dbReference>
<reference evidence="10" key="1">
    <citation type="journal article" date="2019" name="Int. J. Syst. Evol. Microbiol.">
        <title>The Global Catalogue of Microorganisms (GCM) 10K type strain sequencing project: providing services to taxonomists for standard genome sequencing and annotation.</title>
        <authorList>
            <consortium name="The Broad Institute Genomics Platform"/>
            <consortium name="The Broad Institute Genome Sequencing Center for Infectious Disease"/>
            <person name="Wu L."/>
            <person name="Ma J."/>
        </authorList>
    </citation>
    <scope>NUCLEOTIDE SEQUENCE [LARGE SCALE GENOMIC DNA]</scope>
    <source>
        <strain evidence="10">JCM 15589</strain>
    </source>
</reference>
<evidence type="ECO:0000313" key="9">
    <source>
        <dbReference type="EMBL" id="GAA1723090.1"/>
    </source>
</evidence>
<dbReference type="InterPro" id="IPR000100">
    <property type="entry name" value="RNase_P"/>
</dbReference>
<dbReference type="NCBIfam" id="TIGR00188">
    <property type="entry name" value="rnpA"/>
    <property type="match status" value="1"/>
</dbReference>
<comment type="function">
    <text evidence="1 7">RNaseP catalyzes the removal of the 5'-leader sequence from pre-tRNA to produce the mature 5'-terminus. It can also cleave other RNA substrates such as 4.5S RNA. The protein component plays an auxiliary but essential role in vivo by binding to the 5'-leader sequence and broadening the substrate specificity of the ribozyme.</text>
</comment>
<dbReference type="PANTHER" id="PTHR33992:SF1">
    <property type="entry name" value="RIBONUCLEASE P PROTEIN COMPONENT"/>
    <property type="match status" value="1"/>
</dbReference>
<dbReference type="RefSeq" id="WP_344247876.1">
    <property type="nucleotide sequence ID" value="NZ_BAAAPM010000003.1"/>
</dbReference>
<dbReference type="SUPFAM" id="SSF54211">
    <property type="entry name" value="Ribosomal protein S5 domain 2-like"/>
    <property type="match status" value="1"/>
</dbReference>
<dbReference type="Pfam" id="PF00825">
    <property type="entry name" value="Ribonuclease_P"/>
    <property type="match status" value="1"/>
</dbReference>
<evidence type="ECO:0000256" key="1">
    <source>
        <dbReference type="ARBA" id="ARBA00002663"/>
    </source>
</evidence>
<name>A0ABP4VDX3_9MICO</name>
<comment type="caution">
    <text evidence="9">The sequence shown here is derived from an EMBL/GenBank/DDBJ whole genome shotgun (WGS) entry which is preliminary data.</text>
</comment>
<evidence type="ECO:0000256" key="4">
    <source>
        <dbReference type="ARBA" id="ARBA00022759"/>
    </source>
</evidence>
<proteinExistence type="inferred from homology"/>
<dbReference type="InterPro" id="IPR020568">
    <property type="entry name" value="Ribosomal_Su5_D2-typ_SF"/>
</dbReference>
<keyword evidence="4 7" id="KW-0255">Endonuclease</keyword>
<evidence type="ECO:0000256" key="7">
    <source>
        <dbReference type="HAMAP-Rule" id="MF_00227"/>
    </source>
</evidence>
<keyword evidence="5 7" id="KW-0378">Hydrolase</keyword>
<gene>
    <name evidence="7 9" type="primary">rnpA</name>
    <name evidence="9" type="ORF">GCM10009809_18660</name>
</gene>
<dbReference type="EMBL" id="BAAAPM010000003">
    <property type="protein sequence ID" value="GAA1723090.1"/>
    <property type="molecule type" value="Genomic_DNA"/>
</dbReference>
<keyword evidence="10" id="KW-1185">Reference proteome</keyword>
<dbReference type="HAMAP" id="MF_00227">
    <property type="entry name" value="RNase_P"/>
    <property type="match status" value="1"/>
</dbReference>
<evidence type="ECO:0000256" key="8">
    <source>
        <dbReference type="NCBIfam" id="TIGR00188"/>
    </source>
</evidence>
<evidence type="ECO:0000256" key="5">
    <source>
        <dbReference type="ARBA" id="ARBA00022801"/>
    </source>
</evidence>
<accession>A0ABP4VDX3</accession>
<dbReference type="InterPro" id="IPR020539">
    <property type="entry name" value="RNase_P_CS"/>
</dbReference>
<dbReference type="Proteomes" id="UP001501138">
    <property type="component" value="Unassembled WGS sequence"/>
</dbReference>
<comment type="similarity">
    <text evidence="7">Belongs to the RnpA family.</text>
</comment>